<evidence type="ECO:0000256" key="2">
    <source>
        <dbReference type="ARBA" id="ARBA00022692"/>
    </source>
</evidence>
<comment type="catalytic activity">
    <reaction evidence="6">
        <text>a di-trans,poly-cis-dolichyl diphosphate + H2O = a di-trans,poly-cis-dolichyl phosphate + phosphate + H(+)</text>
        <dbReference type="Rhea" id="RHEA:14385"/>
        <dbReference type="Rhea" id="RHEA-COMP:19498"/>
        <dbReference type="Rhea" id="RHEA-COMP:19506"/>
        <dbReference type="ChEBI" id="CHEBI:15377"/>
        <dbReference type="ChEBI" id="CHEBI:15378"/>
        <dbReference type="ChEBI" id="CHEBI:43474"/>
        <dbReference type="ChEBI" id="CHEBI:57497"/>
        <dbReference type="ChEBI" id="CHEBI:57683"/>
        <dbReference type="EC" id="3.6.1.43"/>
    </reaction>
</comment>
<protein>
    <recommendedName>
        <fullName evidence="6">Dolichyldiphosphatase</fullName>
        <ecNumber evidence="6">3.6.1.43</ecNumber>
    </recommendedName>
</protein>
<feature type="transmembrane region" description="Helical" evidence="6">
    <location>
        <begin position="93"/>
        <end position="112"/>
    </location>
</feature>
<comment type="similarity">
    <text evidence="6">Belongs to the dolichyldiphosphatase family.</text>
</comment>
<keyword evidence="8" id="KW-1185">Reference proteome</keyword>
<reference evidence="7" key="1">
    <citation type="submission" date="2021-06" db="EMBL/GenBank/DDBJ databases">
        <authorList>
            <person name="Kallberg Y."/>
            <person name="Tangrot J."/>
            <person name="Rosling A."/>
        </authorList>
    </citation>
    <scope>NUCLEOTIDE SEQUENCE</scope>
    <source>
        <strain evidence="7">CL551</strain>
    </source>
</reference>
<keyword evidence="2 6" id="KW-0812">Transmembrane</keyword>
<sequence length="209" mass="24371">FPEMYQEPPLVSFSLTHVEFDPTDPLAFLFAFITLSPLALIVSYVTIILARREMVAINMFFGQLICEGLNFLLKRLIKEKRPEKLGKGYGMPSSHAQFMAYFTTFSILYLYTRITFGRNSQKFPICIVNLLSQHSHSTTFFPPFTQNLPQLSHPKTSNGLFRYILDSQLARYFYLRDSSDIEDIVKIEYMNWLELNKRNGIKEANKKDR</sequence>
<comment type="subcellular location">
    <subcellularLocation>
        <location evidence="6">Endoplasmic reticulum membrane</location>
        <topology evidence="6">Multi-pass membrane protein</topology>
    </subcellularLocation>
    <subcellularLocation>
        <location evidence="1">Membrane</location>
        <topology evidence="1">Multi-pass membrane protein</topology>
    </subcellularLocation>
</comment>
<dbReference type="EMBL" id="CAJVPV010010294">
    <property type="protein sequence ID" value="CAG8649797.1"/>
    <property type="molecule type" value="Genomic_DNA"/>
</dbReference>
<feature type="transmembrane region" description="Helical" evidence="6">
    <location>
        <begin position="26"/>
        <end position="48"/>
    </location>
</feature>
<organism evidence="7 8">
    <name type="scientific">Acaulospora morrowiae</name>
    <dbReference type="NCBI Taxonomy" id="94023"/>
    <lineage>
        <taxon>Eukaryota</taxon>
        <taxon>Fungi</taxon>
        <taxon>Fungi incertae sedis</taxon>
        <taxon>Mucoromycota</taxon>
        <taxon>Glomeromycotina</taxon>
        <taxon>Glomeromycetes</taxon>
        <taxon>Diversisporales</taxon>
        <taxon>Acaulosporaceae</taxon>
        <taxon>Acaulospora</taxon>
    </lineage>
</organism>
<dbReference type="Proteomes" id="UP000789342">
    <property type="component" value="Unassembled WGS sequence"/>
</dbReference>
<dbReference type="CDD" id="cd03382">
    <property type="entry name" value="PAP2_dolichyldiphosphatase"/>
    <property type="match status" value="1"/>
</dbReference>
<evidence type="ECO:0000313" key="8">
    <source>
        <dbReference type="Proteomes" id="UP000789342"/>
    </source>
</evidence>
<dbReference type="GO" id="GO:0008610">
    <property type="term" value="P:lipid biosynthetic process"/>
    <property type="evidence" value="ECO:0007669"/>
    <property type="project" value="TreeGrafter"/>
</dbReference>
<dbReference type="EC" id="3.6.1.43" evidence="6"/>
<dbReference type="GO" id="GO:0047874">
    <property type="term" value="F:dolichyldiphosphatase activity"/>
    <property type="evidence" value="ECO:0007669"/>
    <property type="project" value="UniProtKB-UniRule"/>
</dbReference>
<evidence type="ECO:0000256" key="5">
    <source>
        <dbReference type="ARBA" id="ARBA00023136"/>
    </source>
</evidence>
<comment type="caution">
    <text evidence="7">The sequence shown here is derived from an EMBL/GenBank/DDBJ whole genome shotgun (WGS) entry which is preliminary data.</text>
</comment>
<feature type="transmembrane region" description="Helical" evidence="6">
    <location>
        <begin position="55"/>
        <end position="73"/>
    </location>
</feature>
<evidence type="ECO:0000256" key="6">
    <source>
        <dbReference type="RuleBase" id="RU367078"/>
    </source>
</evidence>
<comment type="pathway">
    <text evidence="6">Protein modification; protein glycosylation.</text>
</comment>
<name>A0A9N9H603_9GLOM</name>
<dbReference type="InterPro" id="IPR039667">
    <property type="entry name" value="Dolichyldiphosphatase_PAP2"/>
</dbReference>
<proteinExistence type="inferred from homology"/>
<comment type="function">
    <text evidence="6">Required for efficient N-glycosylation. Necessary for maintaining optimal levels of dolichol-linked oligosaccharides. Hydrolyzes dolichyl pyrophosphate at a very high rate and dolichyl monophosphate at a much lower rate. Does not act on phosphatidate.</text>
</comment>
<dbReference type="SUPFAM" id="SSF48317">
    <property type="entry name" value="Acid phosphatase/Vanadium-dependent haloperoxidase"/>
    <property type="match status" value="1"/>
</dbReference>
<dbReference type="OrthoDB" id="302705at2759"/>
<dbReference type="PANTHER" id="PTHR11247">
    <property type="entry name" value="PALMITOYL-PROTEIN THIOESTERASE/DOLICHYLDIPHOSPHATASE 1"/>
    <property type="match status" value="1"/>
</dbReference>
<keyword evidence="6" id="KW-0256">Endoplasmic reticulum</keyword>
<dbReference type="GO" id="GO:0005789">
    <property type="term" value="C:endoplasmic reticulum membrane"/>
    <property type="evidence" value="ECO:0007669"/>
    <property type="project" value="UniProtKB-SubCell"/>
</dbReference>
<feature type="non-terminal residue" evidence="7">
    <location>
        <position position="1"/>
    </location>
</feature>
<evidence type="ECO:0000256" key="4">
    <source>
        <dbReference type="ARBA" id="ARBA00022989"/>
    </source>
</evidence>
<evidence type="ECO:0000313" key="7">
    <source>
        <dbReference type="EMBL" id="CAG8649797.1"/>
    </source>
</evidence>
<keyword evidence="5 6" id="KW-0472">Membrane</keyword>
<dbReference type="AlphaFoldDB" id="A0A9N9H603"/>
<dbReference type="PANTHER" id="PTHR11247:SF1">
    <property type="entry name" value="DOLICHYLDIPHOSPHATASE 1"/>
    <property type="match status" value="1"/>
</dbReference>
<evidence type="ECO:0000256" key="3">
    <source>
        <dbReference type="ARBA" id="ARBA00022801"/>
    </source>
</evidence>
<dbReference type="GO" id="GO:0006487">
    <property type="term" value="P:protein N-linked glycosylation"/>
    <property type="evidence" value="ECO:0007669"/>
    <property type="project" value="UniProtKB-UniRule"/>
</dbReference>
<dbReference type="InterPro" id="IPR036938">
    <property type="entry name" value="PAP2/HPO_sf"/>
</dbReference>
<gene>
    <name evidence="7" type="ORF">AMORRO_LOCUS9908</name>
</gene>
<evidence type="ECO:0000256" key="1">
    <source>
        <dbReference type="ARBA" id="ARBA00004141"/>
    </source>
</evidence>
<keyword evidence="3 6" id="KW-0378">Hydrolase</keyword>
<accession>A0A9N9H603</accession>
<keyword evidence="4 6" id="KW-1133">Transmembrane helix</keyword>